<protein>
    <submittedName>
        <fullName evidence="3">Uncharacterized protein orf424</fullName>
    </submittedName>
</protein>
<feature type="transmembrane region" description="Helical" evidence="2">
    <location>
        <begin position="189"/>
        <end position="214"/>
    </location>
</feature>
<gene>
    <name evidence="3" type="primary">orf424</name>
</gene>
<proteinExistence type="predicted"/>
<feature type="compositionally biased region" description="Basic and acidic residues" evidence="1">
    <location>
        <begin position="244"/>
        <end position="261"/>
    </location>
</feature>
<organism evidence="3">
    <name type="scientific">Zea mays subsp. mays</name>
    <name type="common">maize</name>
    <dbReference type="NCBI Taxonomy" id="381124"/>
    <lineage>
        <taxon>Eukaryota</taxon>
        <taxon>Viridiplantae</taxon>
        <taxon>Streptophyta</taxon>
        <taxon>Embryophyta</taxon>
        <taxon>Tracheophyta</taxon>
        <taxon>Spermatophyta</taxon>
        <taxon>Magnoliopsida</taxon>
        <taxon>Liliopsida</taxon>
        <taxon>Poales</taxon>
        <taxon>Poaceae</taxon>
        <taxon>PACMAD clade</taxon>
        <taxon>Panicoideae</taxon>
        <taxon>Andropogonodae</taxon>
        <taxon>Andropogoneae</taxon>
        <taxon>Tripsacinae</taxon>
        <taxon>Zea</taxon>
    </lineage>
</organism>
<feature type="region of interest" description="Disordered" evidence="1">
    <location>
        <begin position="225"/>
        <end position="270"/>
    </location>
</feature>
<keyword evidence="2" id="KW-0472">Membrane</keyword>
<evidence type="ECO:0000256" key="2">
    <source>
        <dbReference type="SAM" id="Phobius"/>
    </source>
</evidence>
<feature type="compositionally biased region" description="Low complexity" evidence="1">
    <location>
        <begin position="228"/>
        <end position="237"/>
    </location>
</feature>
<keyword evidence="2" id="KW-0812">Transmembrane</keyword>
<accession>Q1KKI0</accession>
<sequence>MDQSSLLSLLGAELKKMELSSTMIFLLTDRKMLLSSSKPIMIATRGMPGIPLNRESESVEDVHRVLRALPLFREMEGILRERNLNLPSVQEISAFRVNLFSGIRRESAIADYDAFWRSLLEEIHTPQGRSCFGQRIQDLHARMSAEGNWDYLIAQQGRGYFGNLPNLNSPLDQYQFGIHPILDLNIGEYYVSFTNLSLSMLLTLGLVLLLTLVFMESSGQKRGRAHAVVEASSSASATPNSEDDDKRKKVSRQDANGKESEPPINGAQPEVPSISFLKKRIKTVLRSCRDRNPRESTLRSTYEDLHLETASAEKRVKIAQALENLYRRSQYFRSNKRQQPHTDLIIQICDWERDHLRRGKEIHWCRHRKPRPPKPIYYTVEVRGGKKSGHVGFFHCVFCEAKASRRINTRLVADSIADFLSNMI</sequence>
<keyword evidence="2" id="KW-1133">Transmembrane helix</keyword>
<geneLocation type="mitochondrion" evidence="3"/>
<reference evidence="3" key="1">
    <citation type="journal article" date="2007" name="Genetics">
        <title>Comparisons among two fertile and three male-sterile mitochondrial genomes of maize.</title>
        <authorList>
            <person name="Allen J.O."/>
            <person name="Fauron C.M."/>
            <person name="Minx P."/>
            <person name="Roark L."/>
            <person name="Oddiraju S."/>
            <person name="Lin G.N."/>
            <person name="Meyer L."/>
            <person name="Sun H."/>
            <person name="Kim K."/>
            <person name="Wang C."/>
            <person name="Du F."/>
            <person name="Xu D."/>
            <person name="Gibson M."/>
            <person name="Cifrese J."/>
            <person name="Clifton S.W."/>
            <person name="Newton K.J."/>
        </authorList>
    </citation>
    <scope>NUCLEOTIDE SEQUENCE</scope>
</reference>
<name>Q1KKI0_MAIZE</name>
<keyword evidence="3" id="KW-0496">Mitochondrion</keyword>
<dbReference type="EMBL" id="DQ490951">
    <property type="protein sequence ID" value="ABE98705.1"/>
    <property type="molecule type" value="Genomic_DNA"/>
</dbReference>
<dbReference type="AlphaFoldDB" id="Q1KKI0"/>
<evidence type="ECO:0000313" key="3">
    <source>
        <dbReference type="EMBL" id="ABE98705.1"/>
    </source>
</evidence>
<evidence type="ECO:0000256" key="1">
    <source>
        <dbReference type="SAM" id="MobiDB-lite"/>
    </source>
</evidence>